<organism evidence="11 12">
    <name type="scientific">Chondromyces crocatus</name>
    <dbReference type="NCBI Taxonomy" id="52"/>
    <lineage>
        <taxon>Bacteria</taxon>
        <taxon>Pseudomonadati</taxon>
        <taxon>Myxococcota</taxon>
        <taxon>Polyangia</taxon>
        <taxon>Polyangiales</taxon>
        <taxon>Polyangiaceae</taxon>
        <taxon>Chondromyces</taxon>
    </lineage>
</organism>
<evidence type="ECO:0000256" key="1">
    <source>
        <dbReference type="ARBA" id="ARBA00022527"/>
    </source>
</evidence>
<dbReference type="PANTHER" id="PTHR43289">
    <property type="entry name" value="MITOGEN-ACTIVATED PROTEIN KINASE KINASE KINASE 20-RELATED"/>
    <property type="match status" value="1"/>
</dbReference>
<keyword evidence="12" id="KW-1185">Reference proteome</keyword>
<keyword evidence="3 8" id="KW-0547">Nucleotide-binding</keyword>
<accession>A0A0K1EK47</accession>
<dbReference type="FunFam" id="3.30.200.20:FF:000035">
    <property type="entry name" value="Serine/threonine protein kinase Stk1"/>
    <property type="match status" value="1"/>
</dbReference>
<evidence type="ECO:0000256" key="3">
    <source>
        <dbReference type="ARBA" id="ARBA00022741"/>
    </source>
</evidence>
<feature type="region of interest" description="Disordered" evidence="9">
    <location>
        <begin position="299"/>
        <end position="397"/>
    </location>
</feature>
<dbReference type="SUPFAM" id="SSF56112">
    <property type="entry name" value="Protein kinase-like (PK-like)"/>
    <property type="match status" value="1"/>
</dbReference>
<dbReference type="AlphaFoldDB" id="A0A0K1EK47"/>
<evidence type="ECO:0000256" key="7">
    <source>
        <dbReference type="ARBA" id="ARBA00048679"/>
    </source>
</evidence>
<evidence type="ECO:0000256" key="9">
    <source>
        <dbReference type="SAM" id="MobiDB-lite"/>
    </source>
</evidence>
<feature type="compositionally biased region" description="Low complexity" evidence="9">
    <location>
        <begin position="495"/>
        <end position="517"/>
    </location>
</feature>
<dbReference type="InterPro" id="IPR017441">
    <property type="entry name" value="Protein_kinase_ATP_BS"/>
</dbReference>
<dbReference type="InterPro" id="IPR000719">
    <property type="entry name" value="Prot_kinase_dom"/>
</dbReference>
<dbReference type="STRING" id="52.CMC5_053900"/>
<feature type="compositionally biased region" description="Low complexity" evidence="9">
    <location>
        <begin position="309"/>
        <end position="318"/>
    </location>
</feature>
<sequence>MGNVSLAAPGRVVGGRYRLVRQIGAGGMGAVWLADHVQLGSEVAIKFMATDAATSSAARARFEREARTSAKLSHPNIVHVQDYGITGDQQYLVMERLVGEDLGERLKREGKIPLGELSVLAIQIGRGLRRIHDAGLVHRDLKPSNIFLVTGEDGESLVKLLDLGIVKSVIVSTGEGTNTGESTRTGEIVGSPHYMSPEQVQGRKSLGIQSDLWSFGVVLFRAMTGQMPFKGEGIGSLIAAILTSPLPSPSSLAPELPADIDRFFQRALAREPEQRFQSARDLVDALLEMLGTRPSAVSMPFLVAPTPSSPRGPLSPGAPSSPPRGPLSPGAPSSPRGAVPPAPPRRPPVPSPSSPHSPVMPAAPGTPSAPGVPSAPALLVSPRPPSEPGQPVEGPAAAQPLTDTLVSLFNRTGAPVQPQRKAMLIGTSMGAAGLTVLGLVWMLSHRAPPDAAPGDAAPSPTVSEEARAQDPAPPPQASSIVAEVATASAAVTALATADPASAEPPDAEPTPTASPTAHEASRPDAKPPAATGTTERQTTQRTGTPATTSEPEGPLRPPRVKRRLGF</sequence>
<comment type="catalytic activity">
    <reaction evidence="7">
        <text>L-seryl-[protein] + ATP = O-phospho-L-seryl-[protein] + ADP + H(+)</text>
        <dbReference type="Rhea" id="RHEA:17989"/>
        <dbReference type="Rhea" id="RHEA-COMP:9863"/>
        <dbReference type="Rhea" id="RHEA-COMP:11604"/>
        <dbReference type="ChEBI" id="CHEBI:15378"/>
        <dbReference type="ChEBI" id="CHEBI:29999"/>
        <dbReference type="ChEBI" id="CHEBI:30616"/>
        <dbReference type="ChEBI" id="CHEBI:83421"/>
        <dbReference type="ChEBI" id="CHEBI:456216"/>
        <dbReference type="EC" id="2.7.11.1"/>
    </reaction>
</comment>
<evidence type="ECO:0000256" key="4">
    <source>
        <dbReference type="ARBA" id="ARBA00022777"/>
    </source>
</evidence>
<evidence type="ECO:0000313" key="11">
    <source>
        <dbReference type="EMBL" id="AKT41229.1"/>
    </source>
</evidence>
<evidence type="ECO:0000256" key="2">
    <source>
        <dbReference type="ARBA" id="ARBA00022679"/>
    </source>
</evidence>
<dbReference type="PROSITE" id="PS00107">
    <property type="entry name" value="PROTEIN_KINASE_ATP"/>
    <property type="match status" value="1"/>
</dbReference>
<dbReference type="InterPro" id="IPR008271">
    <property type="entry name" value="Ser/Thr_kinase_AS"/>
</dbReference>
<dbReference type="KEGG" id="ccro:CMC5_053900"/>
<dbReference type="CDD" id="cd14014">
    <property type="entry name" value="STKc_PknB_like"/>
    <property type="match status" value="1"/>
</dbReference>
<dbReference type="InterPro" id="IPR011009">
    <property type="entry name" value="Kinase-like_dom_sf"/>
</dbReference>
<evidence type="ECO:0000256" key="5">
    <source>
        <dbReference type="ARBA" id="ARBA00022840"/>
    </source>
</evidence>
<evidence type="ECO:0000256" key="6">
    <source>
        <dbReference type="ARBA" id="ARBA00047899"/>
    </source>
</evidence>
<dbReference type="Proteomes" id="UP000067626">
    <property type="component" value="Chromosome"/>
</dbReference>
<feature type="domain" description="Protein kinase" evidence="10">
    <location>
        <begin position="17"/>
        <end position="287"/>
    </location>
</feature>
<keyword evidence="2" id="KW-0808">Transferase</keyword>
<evidence type="ECO:0000313" key="12">
    <source>
        <dbReference type="Proteomes" id="UP000067626"/>
    </source>
</evidence>
<dbReference type="PROSITE" id="PS00108">
    <property type="entry name" value="PROTEIN_KINASE_ST"/>
    <property type="match status" value="1"/>
</dbReference>
<feature type="compositionally biased region" description="Pro residues" evidence="9">
    <location>
        <begin position="338"/>
        <end position="355"/>
    </location>
</feature>
<dbReference type="SMART" id="SM00220">
    <property type="entry name" value="S_TKc"/>
    <property type="match status" value="1"/>
</dbReference>
<protein>
    <recommendedName>
        <fullName evidence="10">Protein kinase domain-containing protein</fullName>
    </recommendedName>
</protein>
<keyword evidence="4" id="KW-0418">Kinase</keyword>
<dbReference type="PROSITE" id="PS50011">
    <property type="entry name" value="PROTEIN_KINASE_DOM"/>
    <property type="match status" value="1"/>
</dbReference>
<keyword evidence="5 8" id="KW-0067">ATP-binding</keyword>
<dbReference type="Pfam" id="PF00069">
    <property type="entry name" value="Pkinase"/>
    <property type="match status" value="1"/>
</dbReference>
<gene>
    <name evidence="11" type="ORF">CMC5_053900</name>
</gene>
<feature type="region of interest" description="Disordered" evidence="9">
    <location>
        <begin position="446"/>
        <end position="483"/>
    </location>
</feature>
<proteinExistence type="predicted"/>
<dbReference type="EMBL" id="CP012159">
    <property type="protein sequence ID" value="AKT41229.1"/>
    <property type="molecule type" value="Genomic_DNA"/>
</dbReference>
<feature type="region of interest" description="Disordered" evidence="9">
    <location>
        <begin position="495"/>
        <end position="566"/>
    </location>
</feature>
<dbReference type="Gene3D" id="1.10.510.10">
    <property type="entry name" value="Transferase(Phosphotransferase) domain 1"/>
    <property type="match status" value="1"/>
</dbReference>
<dbReference type="Gene3D" id="3.30.200.20">
    <property type="entry name" value="Phosphorylase Kinase, domain 1"/>
    <property type="match status" value="1"/>
</dbReference>
<name>A0A0K1EK47_CHOCO</name>
<dbReference type="GO" id="GO:0005524">
    <property type="term" value="F:ATP binding"/>
    <property type="evidence" value="ECO:0007669"/>
    <property type="project" value="UniProtKB-UniRule"/>
</dbReference>
<feature type="compositionally biased region" description="Low complexity" evidence="9">
    <location>
        <begin position="327"/>
        <end position="337"/>
    </location>
</feature>
<feature type="binding site" evidence="8">
    <location>
        <position position="46"/>
    </location>
    <ligand>
        <name>ATP</name>
        <dbReference type="ChEBI" id="CHEBI:30616"/>
    </ligand>
</feature>
<feature type="compositionally biased region" description="Low complexity" evidence="9">
    <location>
        <begin position="531"/>
        <end position="548"/>
    </location>
</feature>
<reference evidence="11 12" key="1">
    <citation type="submission" date="2015-07" db="EMBL/GenBank/DDBJ databases">
        <title>Genome analysis of myxobacterium Chondromyces crocatus Cm c5 reveals a high potential for natural compound synthesis and the genetic basis for the loss of fruiting body formation.</title>
        <authorList>
            <person name="Zaburannyi N."/>
            <person name="Bunk B."/>
            <person name="Maier J."/>
            <person name="Overmann J."/>
            <person name="Mueller R."/>
        </authorList>
    </citation>
    <scope>NUCLEOTIDE SEQUENCE [LARGE SCALE GENOMIC DNA]</scope>
    <source>
        <strain evidence="11 12">Cm c5</strain>
    </source>
</reference>
<evidence type="ECO:0000256" key="8">
    <source>
        <dbReference type="PROSITE-ProRule" id="PRU10141"/>
    </source>
</evidence>
<comment type="catalytic activity">
    <reaction evidence="6">
        <text>L-threonyl-[protein] + ATP = O-phospho-L-threonyl-[protein] + ADP + H(+)</text>
        <dbReference type="Rhea" id="RHEA:46608"/>
        <dbReference type="Rhea" id="RHEA-COMP:11060"/>
        <dbReference type="Rhea" id="RHEA-COMP:11605"/>
        <dbReference type="ChEBI" id="CHEBI:15378"/>
        <dbReference type="ChEBI" id="CHEBI:30013"/>
        <dbReference type="ChEBI" id="CHEBI:30616"/>
        <dbReference type="ChEBI" id="CHEBI:61977"/>
        <dbReference type="ChEBI" id="CHEBI:456216"/>
        <dbReference type="EC" id="2.7.11.1"/>
    </reaction>
</comment>
<dbReference type="GO" id="GO:0004674">
    <property type="term" value="F:protein serine/threonine kinase activity"/>
    <property type="evidence" value="ECO:0007669"/>
    <property type="project" value="UniProtKB-KW"/>
</dbReference>
<keyword evidence="1" id="KW-0723">Serine/threonine-protein kinase</keyword>
<evidence type="ECO:0000259" key="10">
    <source>
        <dbReference type="PROSITE" id="PS50011"/>
    </source>
</evidence>
<dbReference type="PANTHER" id="PTHR43289:SF6">
    <property type="entry name" value="SERINE_THREONINE-PROTEIN KINASE NEKL-3"/>
    <property type="match status" value="1"/>
</dbReference>